<evidence type="ECO:0000256" key="1">
    <source>
        <dbReference type="SAM" id="MobiDB-lite"/>
    </source>
</evidence>
<evidence type="ECO:0000259" key="2">
    <source>
        <dbReference type="Pfam" id="PF21722"/>
    </source>
</evidence>
<gene>
    <name evidence="3" type="ORF">ACFFQ6_04040</name>
</gene>
<comment type="caution">
    <text evidence="3">The sequence shown here is derived from an EMBL/GenBank/DDBJ whole genome shotgun (WGS) entry which is preliminary data.</text>
</comment>
<dbReference type="Proteomes" id="UP001589587">
    <property type="component" value="Unassembled WGS sequence"/>
</dbReference>
<dbReference type="RefSeq" id="WP_378373939.1">
    <property type="nucleotide sequence ID" value="NZ_JBHMAS010000004.1"/>
</dbReference>
<feature type="compositionally biased region" description="Gly residues" evidence="1">
    <location>
        <begin position="143"/>
        <end position="159"/>
    </location>
</feature>
<sequence length="217" mass="20969">MIVNALVLTTSGIWVKPPRLFAIHRIIARSAGSGGSWPAGNGNGYGGGGGGASYTKNPIGEWELPDEVEYEVGVGGLGGNSSNRNGRDGTDTWFGNFIRVSGARGATTTMPGIGGNGMYRGANGGLPGQPGGSASSGPVDYSAGGGGGGTVGGASGSVPGGTSYPPLWQTSQSGGGGPSGQRGGYPAGGGGRGIAPGTPAGAGADGLLTIIEYILEE</sequence>
<feature type="compositionally biased region" description="Gly residues" evidence="1">
    <location>
        <begin position="173"/>
        <end position="194"/>
    </location>
</feature>
<name>A0ABV5XA51_9NOCA</name>
<accession>A0ABV5XA51</accession>
<evidence type="ECO:0000313" key="3">
    <source>
        <dbReference type="EMBL" id="MFB9778837.1"/>
    </source>
</evidence>
<keyword evidence="4" id="KW-1185">Reference proteome</keyword>
<feature type="domain" description="Glycine-rich" evidence="2">
    <location>
        <begin position="25"/>
        <end position="207"/>
    </location>
</feature>
<dbReference type="Pfam" id="PF21722">
    <property type="entry name" value="Gly_rich_2"/>
    <property type="match status" value="1"/>
</dbReference>
<reference evidence="3 4" key="1">
    <citation type="submission" date="2024-09" db="EMBL/GenBank/DDBJ databases">
        <authorList>
            <person name="Sun Q."/>
            <person name="Mori K."/>
        </authorList>
    </citation>
    <scope>NUCLEOTIDE SEQUENCE [LARGE SCALE GENOMIC DNA]</scope>
    <source>
        <strain evidence="3 4">JCM 11411</strain>
    </source>
</reference>
<feature type="region of interest" description="Disordered" evidence="1">
    <location>
        <begin position="122"/>
        <end position="201"/>
    </location>
</feature>
<organism evidence="3 4">
    <name type="scientific">Rhodococcus baikonurensis</name>
    <dbReference type="NCBI Taxonomy" id="172041"/>
    <lineage>
        <taxon>Bacteria</taxon>
        <taxon>Bacillati</taxon>
        <taxon>Actinomycetota</taxon>
        <taxon>Actinomycetes</taxon>
        <taxon>Mycobacteriales</taxon>
        <taxon>Nocardiaceae</taxon>
        <taxon>Rhodococcus</taxon>
        <taxon>Rhodococcus erythropolis group</taxon>
    </lineage>
</organism>
<proteinExistence type="predicted"/>
<dbReference type="InterPro" id="IPR049304">
    <property type="entry name" value="Gly_rich_dom"/>
</dbReference>
<dbReference type="EMBL" id="JBHMAS010000004">
    <property type="protein sequence ID" value="MFB9778837.1"/>
    <property type="molecule type" value="Genomic_DNA"/>
</dbReference>
<feature type="compositionally biased region" description="Gly residues" evidence="1">
    <location>
        <begin position="122"/>
        <end position="131"/>
    </location>
</feature>
<protein>
    <recommendedName>
        <fullName evidence="2">Glycine-rich domain-containing protein</fullName>
    </recommendedName>
</protein>
<evidence type="ECO:0000313" key="4">
    <source>
        <dbReference type="Proteomes" id="UP001589587"/>
    </source>
</evidence>